<evidence type="ECO:0000256" key="1">
    <source>
        <dbReference type="ARBA" id="ARBA00009437"/>
    </source>
</evidence>
<dbReference type="RefSeq" id="WP_063379901.1">
    <property type="nucleotide sequence ID" value="NZ_AUXX01000004.1"/>
</dbReference>
<comment type="similarity">
    <text evidence="1">Belongs to the LysR transcriptional regulatory family.</text>
</comment>
<feature type="domain" description="HTH lysR-type" evidence="5">
    <location>
        <begin position="6"/>
        <end position="63"/>
    </location>
</feature>
<proteinExistence type="inferred from homology"/>
<dbReference type="GO" id="GO:0043565">
    <property type="term" value="F:sequence-specific DNA binding"/>
    <property type="evidence" value="ECO:0007669"/>
    <property type="project" value="TreeGrafter"/>
</dbReference>
<reference evidence="6 7" key="1">
    <citation type="submission" date="2013-07" db="EMBL/GenBank/DDBJ databases">
        <title>Comparative Genomic and Metabolomic Analysis of Twelve Strains of Pseudoalteromonas luteoviolacea.</title>
        <authorList>
            <person name="Vynne N.G."/>
            <person name="Mansson M."/>
            <person name="Gram L."/>
        </authorList>
    </citation>
    <scope>NUCLEOTIDE SEQUENCE [LARGE SCALE GENOMIC DNA]</scope>
    <source>
        <strain evidence="6 7">S4060-1</strain>
    </source>
</reference>
<organism evidence="6 7">
    <name type="scientific">Pseudoalteromonas luteoviolacea S4060-1</name>
    <dbReference type="NCBI Taxonomy" id="1365257"/>
    <lineage>
        <taxon>Bacteria</taxon>
        <taxon>Pseudomonadati</taxon>
        <taxon>Pseudomonadota</taxon>
        <taxon>Gammaproteobacteria</taxon>
        <taxon>Alteromonadales</taxon>
        <taxon>Pseudoalteromonadaceae</taxon>
        <taxon>Pseudoalteromonas</taxon>
    </lineage>
</organism>
<comment type="caution">
    <text evidence="6">The sequence shown here is derived from an EMBL/GenBank/DDBJ whole genome shotgun (WGS) entry which is preliminary data.</text>
</comment>
<evidence type="ECO:0000256" key="3">
    <source>
        <dbReference type="ARBA" id="ARBA00023125"/>
    </source>
</evidence>
<dbReference type="InterPro" id="IPR058163">
    <property type="entry name" value="LysR-type_TF_proteobact-type"/>
</dbReference>
<dbReference type="PROSITE" id="PS50931">
    <property type="entry name" value="HTH_LYSR"/>
    <property type="match status" value="1"/>
</dbReference>
<keyword evidence="4" id="KW-0804">Transcription</keyword>
<evidence type="ECO:0000313" key="7">
    <source>
        <dbReference type="Proteomes" id="UP000076661"/>
    </source>
</evidence>
<dbReference type="AlphaFoldDB" id="A0A162BW56"/>
<dbReference type="SUPFAM" id="SSF46785">
    <property type="entry name" value="Winged helix' DNA-binding domain"/>
    <property type="match status" value="1"/>
</dbReference>
<keyword evidence="2" id="KW-0805">Transcription regulation</keyword>
<accession>A0A162BW56</accession>
<dbReference type="InterPro" id="IPR000847">
    <property type="entry name" value="LysR_HTH_N"/>
</dbReference>
<name>A0A162BW56_9GAMM</name>
<keyword evidence="3" id="KW-0238">DNA-binding</keyword>
<dbReference type="InterPro" id="IPR036388">
    <property type="entry name" value="WH-like_DNA-bd_sf"/>
</dbReference>
<dbReference type="InterPro" id="IPR005119">
    <property type="entry name" value="LysR_subst-bd"/>
</dbReference>
<gene>
    <name evidence="6" type="ORF">N478_10925</name>
</gene>
<sequence>MYKELVNVSGLRMVEAAARLKSYSKAAEELHVTQAAISQQIRKLEGQLGCKLFYRKGRSMHVTQQGAVLHEAICSGFNSIIEGLKKIQSEPLAGELTITTTQSFASLVLVPRMWKFALAYPDITLKVLTSKETEDLRLGKVDVAIRYGRAPYPEYHCEVLFDDPIVPLCSPSVAKQLDTQDPSSLKRCWLIDYAAKEYWPEWFERLSIDPDTSHCQVLQVNNIDVAMSAVLAGHGVCLGSAKQAAHYIEQGMLVQPYAYGLEPGTQYRLMYDLESPRALRIKAFNTWLRDELACT</sequence>
<dbReference type="Gene3D" id="3.40.190.10">
    <property type="entry name" value="Periplasmic binding protein-like II"/>
    <property type="match status" value="2"/>
</dbReference>
<protein>
    <recommendedName>
        <fullName evidence="5">HTH lysR-type domain-containing protein</fullName>
    </recommendedName>
</protein>
<dbReference type="SUPFAM" id="SSF53850">
    <property type="entry name" value="Periplasmic binding protein-like II"/>
    <property type="match status" value="1"/>
</dbReference>
<dbReference type="EMBL" id="AUXX01000004">
    <property type="protein sequence ID" value="KZN69652.1"/>
    <property type="molecule type" value="Genomic_DNA"/>
</dbReference>
<dbReference type="GO" id="GO:0006351">
    <property type="term" value="P:DNA-templated transcription"/>
    <property type="evidence" value="ECO:0007669"/>
    <property type="project" value="TreeGrafter"/>
</dbReference>
<dbReference type="Pfam" id="PF00126">
    <property type="entry name" value="HTH_1"/>
    <property type="match status" value="1"/>
</dbReference>
<evidence type="ECO:0000256" key="2">
    <source>
        <dbReference type="ARBA" id="ARBA00023015"/>
    </source>
</evidence>
<dbReference type="PRINTS" id="PR00039">
    <property type="entry name" value="HTHLYSR"/>
</dbReference>
<dbReference type="Proteomes" id="UP000076661">
    <property type="component" value="Unassembled WGS sequence"/>
</dbReference>
<evidence type="ECO:0000313" key="6">
    <source>
        <dbReference type="EMBL" id="KZN69652.1"/>
    </source>
</evidence>
<dbReference type="InterPro" id="IPR036390">
    <property type="entry name" value="WH_DNA-bd_sf"/>
</dbReference>
<dbReference type="Gene3D" id="1.10.10.10">
    <property type="entry name" value="Winged helix-like DNA-binding domain superfamily/Winged helix DNA-binding domain"/>
    <property type="match status" value="1"/>
</dbReference>
<evidence type="ECO:0000256" key="4">
    <source>
        <dbReference type="ARBA" id="ARBA00023163"/>
    </source>
</evidence>
<dbReference type="GO" id="GO:0003700">
    <property type="term" value="F:DNA-binding transcription factor activity"/>
    <property type="evidence" value="ECO:0007669"/>
    <property type="project" value="InterPro"/>
</dbReference>
<dbReference type="PATRIC" id="fig|1365257.3.peg.574"/>
<dbReference type="PANTHER" id="PTHR30537">
    <property type="entry name" value="HTH-TYPE TRANSCRIPTIONAL REGULATOR"/>
    <property type="match status" value="1"/>
</dbReference>
<dbReference type="Pfam" id="PF03466">
    <property type="entry name" value="LysR_substrate"/>
    <property type="match status" value="1"/>
</dbReference>
<dbReference type="PANTHER" id="PTHR30537:SF74">
    <property type="entry name" value="HTH-TYPE TRANSCRIPTIONAL REGULATOR TRPI"/>
    <property type="match status" value="1"/>
</dbReference>
<dbReference type="CDD" id="cd08432">
    <property type="entry name" value="PBP2_GcdR_TrpI_HvrB_AmpR_like"/>
    <property type="match status" value="1"/>
</dbReference>
<evidence type="ECO:0000259" key="5">
    <source>
        <dbReference type="PROSITE" id="PS50931"/>
    </source>
</evidence>